<dbReference type="GeneID" id="87810442"/>
<evidence type="ECO:0000259" key="3">
    <source>
        <dbReference type="Pfam" id="PF12051"/>
    </source>
</evidence>
<dbReference type="AlphaFoldDB" id="A0AAF0YF16"/>
<dbReference type="PANTHER" id="PTHR34814:SF1">
    <property type="entry name" value="NITROSOGUANIDINE RESISTANCE PROTEIN SNG1"/>
    <property type="match status" value="1"/>
</dbReference>
<feature type="domain" description="DUF3533" evidence="3">
    <location>
        <begin position="93"/>
        <end position="459"/>
    </location>
</feature>
<reference evidence="4" key="1">
    <citation type="submission" date="2023-10" db="EMBL/GenBank/DDBJ databases">
        <authorList>
            <person name="Noh H."/>
        </authorList>
    </citation>
    <scope>NUCLEOTIDE SEQUENCE</scope>
    <source>
        <strain evidence="4">DUCC4014</strain>
    </source>
</reference>
<feature type="transmembrane region" description="Helical" evidence="2">
    <location>
        <begin position="323"/>
        <end position="344"/>
    </location>
</feature>
<keyword evidence="2" id="KW-0472">Membrane</keyword>
<accession>A0AAF0YF16</accession>
<dbReference type="EMBL" id="CP086718">
    <property type="protein sequence ID" value="WOO83749.1"/>
    <property type="molecule type" value="Genomic_DNA"/>
</dbReference>
<sequence>MSHSPTITASMPSTPQASEGAPTIAEREEKRAPNYTGAAGAGAAPAKGAAAPGAPVAGQPGFAAPPDKYAYHFFSPEVKLFRQVVFKILGSTLVLTIILMWLCLPFYWGSLWKANVYTDKLTVRVIDRDGGPIGQTVSSFLLNQTHQLRYFVTPPEEFPTFADVEHNIVQEGAWAAVVINAGASDNLTAARINGDATYNGTHAISIVYAQARSETAVGSYLFPLMSAHIAAITGRLTTQYAGQYLASIGNNATAVAALAAAPQTLTQGVAYTFYNIRPYNQPVATAITLVGLIYMLIFSFIMTMTNNAAREVIGPYLTNRAYIAYRILAPLVLYFVISFFFAMINLPFKVHFGAHFTYAGGYFLWWFVLFLGMTAVGYATEFAITIVGPKFVSFFLVPLIIANVSVVTLPHELQPWIFRYGVAMPFYNCSRIVRTIIFNTKAEFGKDIGILLGWIGTSMITISLATLWFRRKANKSQKSQDEGQLELQRVLSDGRVV</sequence>
<gene>
    <name evidence="4" type="primary">SNG1</name>
    <name evidence="4" type="ORF">LOC62_05G007269</name>
</gene>
<evidence type="ECO:0000256" key="1">
    <source>
        <dbReference type="SAM" id="MobiDB-lite"/>
    </source>
</evidence>
<feature type="compositionally biased region" description="Polar residues" evidence="1">
    <location>
        <begin position="1"/>
        <end position="17"/>
    </location>
</feature>
<dbReference type="InterPro" id="IPR022703">
    <property type="entry name" value="DUF3533"/>
</dbReference>
<organism evidence="4 5">
    <name type="scientific">Vanrija pseudolonga</name>
    <dbReference type="NCBI Taxonomy" id="143232"/>
    <lineage>
        <taxon>Eukaryota</taxon>
        <taxon>Fungi</taxon>
        <taxon>Dikarya</taxon>
        <taxon>Basidiomycota</taxon>
        <taxon>Agaricomycotina</taxon>
        <taxon>Tremellomycetes</taxon>
        <taxon>Trichosporonales</taxon>
        <taxon>Trichosporonaceae</taxon>
        <taxon>Vanrija</taxon>
    </lineage>
</organism>
<protein>
    <submittedName>
        <fullName evidence="4">Nitrosoguanidine resistance protein SNG1</fullName>
    </submittedName>
</protein>
<feature type="transmembrane region" description="Helical" evidence="2">
    <location>
        <begin position="283"/>
        <end position="302"/>
    </location>
</feature>
<evidence type="ECO:0000313" key="5">
    <source>
        <dbReference type="Proteomes" id="UP000827549"/>
    </source>
</evidence>
<keyword evidence="2" id="KW-1133">Transmembrane helix</keyword>
<dbReference type="Proteomes" id="UP000827549">
    <property type="component" value="Chromosome 5"/>
</dbReference>
<name>A0AAF0YF16_9TREE</name>
<feature type="transmembrane region" description="Helical" evidence="2">
    <location>
        <begin position="84"/>
        <end position="108"/>
    </location>
</feature>
<feature type="compositionally biased region" description="Low complexity" evidence="1">
    <location>
        <begin position="33"/>
        <end position="44"/>
    </location>
</feature>
<dbReference type="RefSeq" id="XP_062629775.1">
    <property type="nucleotide sequence ID" value="XM_062773791.1"/>
</dbReference>
<feature type="transmembrane region" description="Helical" evidence="2">
    <location>
        <begin position="356"/>
        <end position="379"/>
    </location>
</feature>
<evidence type="ECO:0000313" key="4">
    <source>
        <dbReference type="EMBL" id="WOO83749.1"/>
    </source>
</evidence>
<dbReference type="GO" id="GO:0016020">
    <property type="term" value="C:membrane"/>
    <property type="evidence" value="ECO:0007669"/>
    <property type="project" value="TreeGrafter"/>
</dbReference>
<dbReference type="InterPro" id="IPR053001">
    <property type="entry name" value="MNNG_permease-like"/>
</dbReference>
<keyword evidence="2" id="KW-0812">Transmembrane</keyword>
<feature type="region of interest" description="Disordered" evidence="1">
    <location>
        <begin position="1"/>
        <end position="44"/>
    </location>
</feature>
<dbReference type="PANTHER" id="PTHR34814">
    <property type="entry name" value="NITROSOGUANIDINE RESISTANCE PROTEIN SNG1"/>
    <property type="match status" value="1"/>
</dbReference>
<keyword evidence="5" id="KW-1185">Reference proteome</keyword>
<feature type="transmembrane region" description="Helical" evidence="2">
    <location>
        <begin position="448"/>
        <end position="469"/>
    </location>
</feature>
<proteinExistence type="predicted"/>
<evidence type="ECO:0000256" key="2">
    <source>
        <dbReference type="SAM" id="Phobius"/>
    </source>
</evidence>
<feature type="transmembrane region" description="Helical" evidence="2">
    <location>
        <begin position="391"/>
        <end position="409"/>
    </location>
</feature>
<dbReference type="Pfam" id="PF12051">
    <property type="entry name" value="DUF3533"/>
    <property type="match status" value="1"/>
</dbReference>